<dbReference type="Proteomes" id="UP000605361">
    <property type="component" value="Unassembled WGS sequence"/>
</dbReference>
<dbReference type="InterPro" id="IPR050445">
    <property type="entry name" value="Bact_polysacc_biosynth/exp"/>
</dbReference>
<reference evidence="9" key="1">
    <citation type="submission" date="2020-11" db="EMBL/GenBank/DDBJ databases">
        <title>Whole-genome analyses of Nonomuraea sp. K274.</title>
        <authorList>
            <person name="Veyisoglu A."/>
        </authorList>
    </citation>
    <scope>NUCLEOTIDE SEQUENCE</scope>
    <source>
        <strain evidence="9">K274</strain>
    </source>
</reference>
<dbReference type="AlphaFoldDB" id="A0A931AE57"/>
<keyword evidence="4 7" id="KW-0812">Transmembrane</keyword>
<dbReference type="EMBL" id="JADOGI010000076">
    <property type="protein sequence ID" value="MBF8188853.1"/>
    <property type="molecule type" value="Genomic_DNA"/>
</dbReference>
<accession>A0A931AE57</accession>
<keyword evidence="6 7" id="KW-0472">Membrane</keyword>
<sequence length="429" mass="44532">MSSGTDLDEHLSLLRRRWLLLVGCVVFGGTTGLALMRLTPPAYTATTQVLVMPIGPQEPGNQVTSRQREALNLDTEAQIAQSAVVGARAARALTTGALDPVEVSVPPNSAVLWISVSAADPVAAAAQSGAYADAYLANRRESALAALAAQQQAVLGKLKQVNAGLDTAISGLGRLTRGSPQHTIAVQRQSVLNRQAHNLTLRYDALRTVAVTPGSIISQATPPAAPSSPSLPLYLGTGLMAGLLTGSAAAYARDRFDTRLRTAADVERLTGLPVLGDLSSPREHGVLHELASAVVAACPGKRLLVKALPADLCASSLAEPLSVSAPLSVLDGSDVRDLARADAALLLVGLDRVSSAEVAAVVRHLDRYHVPVAGVVTSTDAVPSFVPLLEPRPHTSLGKLVATGEFDVSVAAETTPLPSLRQPRQGKPT</sequence>
<evidence type="ECO:0000313" key="10">
    <source>
        <dbReference type="Proteomes" id="UP000605361"/>
    </source>
</evidence>
<dbReference type="InterPro" id="IPR003856">
    <property type="entry name" value="LPS_length_determ_N"/>
</dbReference>
<proteinExistence type="inferred from homology"/>
<feature type="domain" description="Polysaccharide chain length determinant N-terminal" evidence="8">
    <location>
        <begin position="5"/>
        <end position="84"/>
    </location>
</feature>
<evidence type="ECO:0000256" key="6">
    <source>
        <dbReference type="ARBA" id="ARBA00023136"/>
    </source>
</evidence>
<protein>
    <recommendedName>
        <fullName evidence="8">Polysaccharide chain length determinant N-terminal domain-containing protein</fullName>
    </recommendedName>
</protein>
<organism evidence="9 10">
    <name type="scientific">Nonomuraea cypriaca</name>
    <dbReference type="NCBI Taxonomy" id="1187855"/>
    <lineage>
        <taxon>Bacteria</taxon>
        <taxon>Bacillati</taxon>
        <taxon>Actinomycetota</taxon>
        <taxon>Actinomycetes</taxon>
        <taxon>Streptosporangiales</taxon>
        <taxon>Streptosporangiaceae</taxon>
        <taxon>Nonomuraea</taxon>
    </lineage>
</organism>
<dbReference type="PANTHER" id="PTHR32309">
    <property type="entry name" value="TYROSINE-PROTEIN KINASE"/>
    <property type="match status" value="1"/>
</dbReference>
<evidence type="ECO:0000256" key="1">
    <source>
        <dbReference type="ARBA" id="ARBA00004651"/>
    </source>
</evidence>
<dbReference type="GO" id="GO:0004713">
    <property type="term" value="F:protein tyrosine kinase activity"/>
    <property type="evidence" value="ECO:0007669"/>
    <property type="project" value="TreeGrafter"/>
</dbReference>
<evidence type="ECO:0000256" key="2">
    <source>
        <dbReference type="ARBA" id="ARBA00006683"/>
    </source>
</evidence>
<comment type="similarity">
    <text evidence="2">Belongs to the CpsC/CapA family.</text>
</comment>
<evidence type="ECO:0000256" key="4">
    <source>
        <dbReference type="ARBA" id="ARBA00022692"/>
    </source>
</evidence>
<evidence type="ECO:0000256" key="3">
    <source>
        <dbReference type="ARBA" id="ARBA00022475"/>
    </source>
</evidence>
<comment type="caution">
    <text evidence="9">The sequence shown here is derived from an EMBL/GenBank/DDBJ whole genome shotgun (WGS) entry which is preliminary data.</text>
</comment>
<evidence type="ECO:0000313" key="9">
    <source>
        <dbReference type="EMBL" id="MBF8188853.1"/>
    </source>
</evidence>
<dbReference type="GO" id="GO:0005886">
    <property type="term" value="C:plasma membrane"/>
    <property type="evidence" value="ECO:0007669"/>
    <property type="project" value="UniProtKB-SubCell"/>
</dbReference>
<dbReference type="RefSeq" id="WP_195897797.1">
    <property type="nucleotide sequence ID" value="NZ_JADOGI010000076.1"/>
</dbReference>
<evidence type="ECO:0000256" key="5">
    <source>
        <dbReference type="ARBA" id="ARBA00022989"/>
    </source>
</evidence>
<keyword evidence="5 7" id="KW-1133">Transmembrane helix</keyword>
<evidence type="ECO:0000259" key="8">
    <source>
        <dbReference type="Pfam" id="PF02706"/>
    </source>
</evidence>
<dbReference type="Pfam" id="PF02706">
    <property type="entry name" value="Wzz"/>
    <property type="match status" value="1"/>
</dbReference>
<keyword evidence="10" id="KW-1185">Reference proteome</keyword>
<comment type="subcellular location">
    <subcellularLocation>
        <location evidence="1">Cell membrane</location>
        <topology evidence="1">Multi-pass membrane protein</topology>
    </subcellularLocation>
</comment>
<name>A0A931AE57_9ACTN</name>
<feature type="transmembrane region" description="Helical" evidence="7">
    <location>
        <begin position="18"/>
        <end position="38"/>
    </location>
</feature>
<gene>
    <name evidence="9" type="ORF">ITP53_24575</name>
</gene>
<evidence type="ECO:0000256" key="7">
    <source>
        <dbReference type="SAM" id="Phobius"/>
    </source>
</evidence>
<keyword evidence="3" id="KW-1003">Cell membrane</keyword>
<dbReference type="PANTHER" id="PTHR32309:SF13">
    <property type="entry name" value="FERRIC ENTEROBACTIN TRANSPORT PROTEIN FEPE"/>
    <property type="match status" value="1"/>
</dbReference>